<proteinExistence type="predicted"/>
<organism evidence="3 4">
    <name type="scientific">Mycena albidolilacea</name>
    <dbReference type="NCBI Taxonomy" id="1033008"/>
    <lineage>
        <taxon>Eukaryota</taxon>
        <taxon>Fungi</taxon>
        <taxon>Dikarya</taxon>
        <taxon>Basidiomycota</taxon>
        <taxon>Agaricomycotina</taxon>
        <taxon>Agaricomycetes</taxon>
        <taxon>Agaricomycetidae</taxon>
        <taxon>Agaricales</taxon>
        <taxon>Marasmiineae</taxon>
        <taxon>Mycenaceae</taxon>
        <taxon>Mycena</taxon>
    </lineage>
</organism>
<feature type="region of interest" description="Disordered" evidence="1">
    <location>
        <begin position="197"/>
        <end position="246"/>
    </location>
</feature>
<evidence type="ECO:0000256" key="2">
    <source>
        <dbReference type="SAM" id="Phobius"/>
    </source>
</evidence>
<feature type="compositionally biased region" description="Low complexity" evidence="1">
    <location>
        <begin position="207"/>
        <end position="226"/>
    </location>
</feature>
<keyword evidence="2" id="KW-0812">Transmembrane</keyword>
<evidence type="ECO:0000313" key="3">
    <source>
        <dbReference type="EMBL" id="KAJ7339746.1"/>
    </source>
</evidence>
<dbReference type="Proteomes" id="UP001218218">
    <property type="component" value="Unassembled WGS sequence"/>
</dbReference>
<feature type="transmembrane region" description="Helical" evidence="2">
    <location>
        <begin position="56"/>
        <end position="84"/>
    </location>
</feature>
<name>A0AAD6ZU42_9AGAR</name>
<keyword evidence="2" id="KW-1133">Transmembrane helix</keyword>
<accession>A0AAD6ZU42</accession>
<evidence type="ECO:0000313" key="4">
    <source>
        <dbReference type="Proteomes" id="UP001218218"/>
    </source>
</evidence>
<comment type="caution">
    <text evidence="3">The sequence shown here is derived from an EMBL/GenBank/DDBJ whole genome shotgun (WGS) entry which is preliminary data.</text>
</comment>
<keyword evidence="2" id="KW-0472">Membrane</keyword>
<keyword evidence="4" id="KW-1185">Reference proteome</keyword>
<reference evidence="3" key="1">
    <citation type="submission" date="2023-03" db="EMBL/GenBank/DDBJ databases">
        <title>Massive genome expansion in bonnet fungi (Mycena s.s.) driven by repeated elements and novel gene families across ecological guilds.</title>
        <authorList>
            <consortium name="Lawrence Berkeley National Laboratory"/>
            <person name="Harder C.B."/>
            <person name="Miyauchi S."/>
            <person name="Viragh M."/>
            <person name="Kuo A."/>
            <person name="Thoen E."/>
            <person name="Andreopoulos B."/>
            <person name="Lu D."/>
            <person name="Skrede I."/>
            <person name="Drula E."/>
            <person name="Henrissat B."/>
            <person name="Morin E."/>
            <person name="Kohler A."/>
            <person name="Barry K."/>
            <person name="LaButti K."/>
            <person name="Morin E."/>
            <person name="Salamov A."/>
            <person name="Lipzen A."/>
            <person name="Mereny Z."/>
            <person name="Hegedus B."/>
            <person name="Baldrian P."/>
            <person name="Stursova M."/>
            <person name="Weitz H."/>
            <person name="Taylor A."/>
            <person name="Grigoriev I.V."/>
            <person name="Nagy L.G."/>
            <person name="Martin F."/>
            <person name="Kauserud H."/>
        </authorList>
    </citation>
    <scope>NUCLEOTIDE SEQUENCE</scope>
    <source>
        <strain evidence="3">CBHHK002</strain>
    </source>
</reference>
<sequence>MRARERWERWTISRRMLRLEEVEGGADGKQTGGERVCPSTSYRGIEARVRIDSRSLLAAVGLRVALGFSLFCETVVICLLARGISHRCTSALRWRKSRRPFGRHASTPTSLFQYPQSSPASCTRAAVPMKGFSPAPPFSRACASATAPAPRPLLGSPSMRRPCGAPTPCSHPPLSNAWYEPLGSRSRTSASAAKRCFAASPPQRGTPLGDLRLLPARPARPRAASGRSRDVPRIPARRPGVAPVQEETRRALLTAGPSSRTALRRRSSLGSPIFVLSSLEAHSRVFIECSYRRPVLPNRSNRNRAPLRLSPVHRHRGQADAISYYFVGTQRRPLLPRLASFTPSGASVAFCPSCCACGRRVAAKPVASTSNGA</sequence>
<gene>
    <name evidence="3" type="ORF">DFH08DRAFT_246492</name>
</gene>
<dbReference type="EMBL" id="JARIHO010000027">
    <property type="protein sequence ID" value="KAJ7339746.1"/>
    <property type="molecule type" value="Genomic_DNA"/>
</dbReference>
<dbReference type="AlphaFoldDB" id="A0AAD6ZU42"/>
<protein>
    <submittedName>
        <fullName evidence="3">Uncharacterized protein</fullName>
    </submittedName>
</protein>
<evidence type="ECO:0000256" key="1">
    <source>
        <dbReference type="SAM" id="MobiDB-lite"/>
    </source>
</evidence>